<keyword evidence="5" id="KW-1185">Reference proteome</keyword>
<dbReference type="PANTHER" id="PTHR31623">
    <property type="entry name" value="F21J9.9"/>
    <property type="match status" value="1"/>
</dbReference>
<dbReference type="OrthoDB" id="671439at2759"/>
<evidence type="ECO:0000256" key="2">
    <source>
        <dbReference type="ARBA" id="ARBA00022679"/>
    </source>
</evidence>
<evidence type="ECO:0000313" key="4">
    <source>
        <dbReference type="EMBL" id="KAF7825719.1"/>
    </source>
</evidence>
<proteinExistence type="inferred from homology"/>
<gene>
    <name evidence="4" type="ORF">G2W53_016883</name>
</gene>
<dbReference type="EMBL" id="JAAIUW010000006">
    <property type="protein sequence ID" value="KAF7825719.1"/>
    <property type="molecule type" value="Genomic_DNA"/>
</dbReference>
<dbReference type="GO" id="GO:0016746">
    <property type="term" value="F:acyltransferase activity"/>
    <property type="evidence" value="ECO:0007669"/>
    <property type="project" value="UniProtKB-KW"/>
</dbReference>
<dbReference type="InterPro" id="IPR023213">
    <property type="entry name" value="CAT-like_dom_sf"/>
</dbReference>
<dbReference type="Gene3D" id="3.30.559.10">
    <property type="entry name" value="Chloramphenicol acetyltransferase-like domain"/>
    <property type="match status" value="2"/>
</dbReference>
<comment type="similarity">
    <text evidence="1">Belongs to the plant acyltransferase family.</text>
</comment>
<dbReference type="AlphaFoldDB" id="A0A834TX67"/>
<keyword evidence="3" id="KW-0012">Acyltransferase</keyword>
<protein>
    <submittedName>
        <fullName evidence="4">Vinorine synthase-like</fullName>
    </submittedName>
</protein>
<accession>A0A834TX67</accession>
<sequence length="232" mass="25669">MGVQVSEFACGSVAVGACISHRVCDGTTMASFLREWSETAATGDSCGGGPVMTEGAGRFPARSMRLNMTGGMTGERDIVTRRMTGNLWQVAVSPMVEIEKSKEIEVQELAQVVKKTIRKIDGDYVRKLEGKDGELGVYEVLKSLKEAMFLVAEKGIPCYSFSSWIRFEFYETQFGWGKPTWACTIGVPIRNVVVLMPTKCGEGIEAWVTLNHLHMAQFEKNPYLLQFASFDP</sequence>
<organism evidence="4 5">
    <name type="scientific">Senna tora</name>
    <dbReference type="NCBI Taxonomy" id="362788"/>
    <lineage>
        <taxon>Eukaryota</taxon>
        <taxon>Viridiplantae</taxon>
        <taxon>Streptophyta</taxon>
        <taxon>Embryophyta</taxon>
        <taxon>Tracheophyta</taxon>
        <taxon>Spermatophyta</taxon>
        <taxon>Magnoliopsida</taxon>
        <taxon>eudicotyledons</taxon>
        <taxon>Gunneridae</taxon>
        <taxon>Pentapetalae</taxon>
        <taxon>rosids</taxon>
        <taxon>fabids</taxon>
        <taxon>Fabales</taxon>
        <taxon>Fabaceae</taxon>
        <taxon>Caesalpinioideae</taxon>
        <taxon>Cassia clade</taxon>
        <taxon>Senna</taxon>
    </lineage>
</organism>
<dbReference type="PANTHER" id="PTHR31623:SF79">
    <property type="entry name" value="SALUTARIDINOL 7-O-ACETYLTRANSFERASE"/>
    <property type="match status" value="1"/>
</dbReference>
<evidence type="ECO:0000256" key="3">
    <source>
        <dbReference type="ARBA" id="ARBA00023315"/>
    </source>
</evidence>
<name>A0A834TX67_9FABA</name>
<dbReference type="Pfam" id="PF02458">
    <property type="entry name" value="Transferase"/>
    <property type="match status" value="2"/>
</dbReference>
<keyword evidence="2" id="KW-0808">Transferase</keyword>
<dbReference type="Proteomes" id="UP000634136">
    <property type="component" value="Unassembled WGS sequence"/>
</dbReference>
<evidence type="ECO:0000313" key="5">
    <source>
        <dbReference type="Proteomes" id="UP000634136"/>
    </source>
</evidence>
<reference evidence="4" key="1">
    <citation type="submission" date="2020-09" db="EMBL/GenBank/DDBJ databases">
        <title>Genome-Enabled Discovery of Anthraquinone Biosynthesis in Senna tora.</title>
        <authorList>
            <person name="Kang S.-H."/>
            <person name="Pandey R.P."/>
            <person name="Lee C.-M."/>
            <person name="Sim J.-S."/>
            <person name="Jeong J.-T."/>
            <person name="Choi B.-S."/>
            <person name="Jung M."/>
            <person name="Ginzburg D."/>
            <person name="Zhao K."/>
            <person name="Won S.Y."/>
            <person name="Oh T.-J."/>
            <person name="Yu Y."/>
            <person name="Kim N.-H."/>
            <person name="Lee O.R."/>
            <person name="Lee T.-H."/>
            <person name="Bashyal P."/>
            <person name="Kim T.-S."/>
            <person name="Lee W.-H."/>
            <person name="Kawkins C."/>
            <person name="Kim C.-K."/>
            <person name="Kim J.S."/>
            <person name="Ahn B.O."/>
            <person name="Rhee S.Y."/>
            <person name="Sohng J.K."/>
        </authorList>
    </citation>
    <scope>NUCLEOTIDE SEQUENCE</scope>
    <source>
        <tissue evidence="4">Leaf</tissue>
    </source>
</reference>
<evidence type="ECO:0000256" key="1">
    <source>
        <dbReference type="ARBA" id="ARBA00009861"/>
    </source>
</evidence>
<comment type="caution">
    <text evidence="4">The sequence shown here is derived from an EMBL/GenBank/DDBJ whole genome shotgun (WGS) entry which is preliminary data.</text>
</comment>